<dbReference type="PANTHER" id="PTHR42794">
    <property type="entry name" value="HEMIN IMPORT ATP-BINDING PROTEIN HMUV"/>
    <property type="match status" value="1"/>
</dbReference>
<reference evidence="7 8" key="1">
    <citation type="journal article" date="2012" name="Stand. Genomic Sci.">
        <title>Complete genome sequencing and analysis of Saprospira grandis str. Lewin, a predatory marine bacterium.</title>
        <authorList>
            <person name="Saw J.H."/>
            <person name="Yuryev A."/>
            <person name="Kanbe M."/>
            <person name="Hou S."/>
            <person name="Young A.G."/>
            <person name="Aizawa S."/>
            <person name="Alam M."/>
        </authorList>
    </citation>
    <scope>NUCLEOTIDE SEQUENCE [LARGE SCALE GENOMIC DNA]</scope>
    <source>
        <strain evidence="7 8">Lewin</strain>
    </source>
</reference>
<dbReference type="eggNOG" id="COG1120">
    <property type="taxonomic scope" value="Bacteria"/>
</dbReference>
<comment type="function">
    <text evidence="5">Part of the ABC transporter complex HmuTUV involved in hemin import. Responsible for energy coupling to the transport system.</text>
</comment>
<dbReference type="Proteomes" id="UP000007519">
    <property type="component" value="Chromosome"/>
</dbReference>
<dbReference type="RefSeq" id="WP_015691333.1">
    <property type="nucleotide sequence ID" value="NC_016940.1"/>
</dbReference>
<keyword evidence="2" id="KW-0547">Nucleotide-binding</keyword>
<evidence type="ECO:0000256" key="3">
    <source>
        <dbReference type="ARBA" id="ARBA00022840"/>
    </source>
</evidence>
<keyword evidence="4" id="KW-1278">Translocase</keyword>
<evidence type="ECO:0000313" key="8">
    <source>
        <dbReference type="Proteomes" id="UP000007519"/>
    </source>
</evidence>
<evidence type="ECO:0000256" key="4">
    <source>
        <dbReference type="ARBA" id="ARBA00022967"/>
    </source>
</evidence>
<sequence length="240" mass="27089">MISCEGLLLQYGERRLLSLPNFQFEEKGFYVILGRNGSGKSSFLRLLAGLEQPQAGQLFLQNKPYSAWKRSDFAQELALLQSKQSTTAFMRGEEYVSLGRHPYLAWHGLLGQKDRQRIREVMQTLQIEELAQAKVGQCSDGEKQLLGLARVLVQDTPILLLDEISAHLDFINKKQSFQRLKTLAQKKLIILVSHELALAEAFADHILLLENQGLLALAPQGASQKIEEIFEQTSPYHAKT</sequence>
<keyword evidence="1" id="KW-0813">Transport</keyword>
<evidence type="ECO:0000256" key="2">
    <source>
        <dbReference type="ARBA" id="ARBA00022741"/>
    </source>
</evidence>
<evidence type="ECO:0000256" key="5">
    <source>
        <dbReference type="ARBA" id="ARBA00037066"/>
    </source>
</evidence>
<dbReference type="Pfam" id="PF00005">
    <property type="entry name" value="ABC_tran"/>
    <property type="match status" value="1"/>
</dbReference>
<dbReference type="GO" id="GO:0005524">
    <property type="term" value="F:ATP binding"/>
    <property type="evidence" value="ECO:0007669"/>
    <property type="project" value="UniProtKB-KW"/>
</dbReference>
<dbReference type="InterPro" id="IPR003439">
    <property type="entry name" value="ABC_transporter-like_ATP-bd"/>
</dbReference>
<dbReference type="STRING" id="984262.SGRA_0947"/>
<proteinExistence type="predicted"/>
<evidence type="ECO:0000313" key="7">
    <source>
        <dbReference type="EMBL" id="AFC23683.1"/>
    </source>
</evidence>
<dbReference type="GO" id="GO:0016887">
    <property type="term" value="F:ATP hydrolysis activity"/>
    <property type="evidence" value="ECO:0007669"/>
    <property type="project" value="InterPro"/>
</dbReference>
<dbReference type="KEGG" id="sgn:SGRA_0947"/>
<dbReference type="SUPFAM" id="SSF52540">
    <property type="entry name" value="P-loop containing nucleoside triphosphate hydrolases"/>
    <property type="match status" value="1"/>
</dbReference>
<dbReference type="EC" id="3.6.3.34" evidence="7"/>
<protein>
    <submittedName>
        <fullName evidence="7">ABC transporter, ATP-binding protein</fullName>
        <ecNumber evidence="7">3.6.3.34</ecNumber>
    </submittedName>
</protein>
<dbReference type="OrthoDB" id="9787851at2"/>
<dbReference type="PROSITE" id="PS50893">
    <property type="entry name" value="ABC_TRANSPORTER_2"/>
    <property type="match status" value="1"/>
</dbReference>
<keyword evidence="8" id="KW-1185">Reference proteome</keyword>
<organism evidence="7 8">
    <name type="scientific">Saprospira grandis (strain Lewin)</name>
    <dbReference type="NCBI Taxonomy" id="984262"/>
    <lineage>
        <taxon>Bacteria</taxon>
        <taxon>Pseudomonadati</taxon>
        <taxon>Bacteroidota</taxon>
        <taxon>Saprospiria</taxon>
        <taxon>Saprospirales</taxon>
        <taxon>Saprospiraceae</taxon>
        <taxon>Saprospira</taxon>
    </lineage>
</organism>
<dbReference type="Gene3D" id="3.40.50.300">
    <property type="entry name" value="P-loop containing nucleotide triphosphate hydrolases"/>
    <property type="match status" value="1"/>
</dbReference>
<dbReference type="InterPro" id="IPR027417">
    <property type="entry name" value="P-loop_NTPase"/>
</dbReference>
<dbReference type="InterPro" id="IPR003593">
    <property type="entry name" value="AAA+_ATPase"/>
</dbReference>
<accession>H6L2V6</accession>
<keyword evidence="7" id="KW-0378">Hydrolase</keyword>
<evidence type="ECO:0000256" key="1">
    <source>
        <dbReference type="ARBA" id="ARBA00022448"/>
    </source>
</evidence>
<dbReference type="SMART" id="SM00382">
    <property type="entry name" value="AAA"/>
    <property type="match status" value="1"/>
</dbReference>
<gene>
    <name evidence="7" type="ordered locus">SGRA_0947</name>
</gene>
<feature type="domain" description="ABC transporter" evidence="6">
    <location>
        <begin position="2"/>
        <end position="236"/>
    </location>
</feature>
<dbReference type="EMBL" id="CP002831">
    <property type="protein sequence ID" value="AFC23683.1"/>
    <property type="molecule type" value="Genomic_DNA"/>
</dbReference>
<evidence type="ECO:0000259" key="6">
    <source>
        <dbReference type="PROSITE" id="PS50893"/>
    </source>
</evidence>
<dbReference type="HOGENOM" id="CLU_000604_1_11_10"/>
<dbReference type="AlphaFoldDB" id="H6L2V6"/>
<name>H6L2V6_SAPGL</name>
<keyword evidence="3 7" id="KW-0067">ATP-binding</keyword>
<dbReference type="PANTHER" id="PTHR42794:SF1">
    <property type="entry name" value="HEMIN IMPORT ATP-BINDING PROTEIN HMUV"/>
    <property type="match status" value="1"/>
</dbReference>